<gene>
    <name evidence="3" type="ORF">B6S12_01750</name>
</gene>
<dbReference type="Pfam" id="PF09335">
    <property type="entry name" value="VTT_dom"/>
    <property type="match status" value="1"/>
</dbReference>
<protein>
    <recommendedName>
        <fullName evidence="2">VTT domain-containing protein</fullName>
    </recommendedName>
</protein>
<feature type="transmembrane region" description="Helical" evidence="1">
    <location>
        <begin position="12"/>
        <end position="36"/>
    </location>
</feature>
<reference evidence="3 4" key="1">
    <citation type="submission" date="2017-03" db="EMBL/GenBank/DDBJ databases">
        <title>Genomic and clinical evidence uncovers the enterohepatic species Helicobacter valdiviensis as a potential human intestinal pathogen.</title>
        <authorList>
            <person name="Fresia P."/>
            <person name="Jara R."/>
            <person name="Sierra R."/>
            <person name="Ferres I."/>
            <person name="Greif G."/>
            <person name="Iraola G."/>
            <person name="Collado L."/>
        </authorList>
    </citation>
    <scope>NUCLEOTIDE SEQUENCE [LARGE SCALE GENOMIC DNA]</scope>
    <source>
        <strain evidence="3 4">WBE14</strain>
    </source>
</reference>
<feature type="domain" description="VTT" evidence="2">
    <location>
        <begin position="30"/>
        <end position="140"/>
    </location>
</feature>
<dbReference type="Proteomes" id="UP000249746">
    <property type="component" value="Unassembled WGS sequence"/>
</dbReference>
<proteinExistence type="predicted"/>
<dbReference type="InterPro" id="IPR051311">
    <property type="entry name" value="DedA_domain"/>
</dbReference>
<dbReference type="PANTHER" id="PTHR42709">
    <property type="entry name" value="ALKALINE PHOSPHATASE LIKE PROTEIN"/>
    <property type="match status" value="1"/>
</dbReference>
<dbReference type="OrthoDB" id="5419086at2"/>
<dbReference type="PANTHER" id="PTHR42709:SF4">
    <property type="entry name" value="INNER MEMBRANE PROTEIN YQAA"/>
    <property type="match status" value="1"/>
</dbReference>
<dbReference type="RefSeq" id="WP_111229109.1">
    <property type="nucleotide sequence ID" value="NZ_NBIU01000003.1"/>
</dbReference>
<keyword evidence="4" id="KW-1185">Reference proteome</keyword>
<accession>A0A2W6NIT6</accession>
<evidence type="ECO:0000259" key="2">
    <source>
        <dbReference type="Pfam" id="PF09335"/>
    </source>
</evidence>
<keyword evidence="1" id="KW-0472">Membrane</keyword>
<evidence type="ECO:0000256" key="1">
    <source>
        <dbReference type="SAM" id="Phobius"/>
    </source>
</evidence>
<dbReference type="InterPro" id="IPR032816">
    <property type="entry name" value="VTT_dom"/>
</dbReference>
<feature type="transmembrane region" description="Helical" evidence="1">
    <location>
        <begin position="43"/>
        <end position="66"/>
    </location>
</feature>
<keyword evidence="1" id="KW-0812">Transmembrane</keyword>
<comment type="caution">
    <text evidence="3">The sequence shown here is derived from an EMBL/GenBank/DDBJ whole genome shotgun (WGS) entry which is preliminary data.</text>
</comment>
<name>A0A2W6NIT6_9HELI</name>
<sequence length="143" mass="16001">MEAVLDNLGLVGLFFISFLSSTLYPLGSEVFVVLALKLDYEALQVWIVATLGNTLGSLSTYLLGFLGKEYLINKYYSKAYAKLQKLENFIKKYGFLCAFLTFLPLIGDVFALGLGIFKYSWKKCVFFIALGKGARYLALIALF</sequence>
<evidence type="ECO:0000313" key="3">
    <source>
        <dbReference type="EMBL" id="PZT48800.1"/>
    </source>
</evidence>
<dbReference type="AlphaFoldDB" id="A0A2W6NIT6"/>
<keyword evidence="1" id="KW-1133">Transmembrane helix</keyword>
<evidence type="ECO:0000313" key="4">
    <source>
        <dbReference type="Proteomes" id="UP000249746"/>
    </source>
</evidence>
<feature type="transmembrane region" description="Helical" evidence="1">
    <location>
        <begin position="93"/>
        <end position="117"/>
    </location>
</feature>
<dbReference type="EMBL" id="NBIU01000003">
    <property type="protein sequence ID" value="PZT48800.1"/>
    <property type="molecule type" value="Genomic_DNA"/>
</dbReference>
<organism evidence="3 4">
    <name type="scientific">Helicobacter valdiviensis</name>
    <dbReference type="NCBI Taxonomy" id="1458358"/>
    <lineage>
        <taxon>Bacteria</taxon>
        <taxon>Pseudomonadati</taxon>
        <taxon>Campylobacterota</taxon>
        <taxon>Epsilonproteobacteria</taxon>
        <taxon>Campylobacterales</taxon>
        <taxon>Helicobacteraceae</taxon>
        <taxon>Helicobacter</taxon>
    </lineage>
</organism>